<dbReference type="AlphaFoldDB" id="A0A6G3ZS15"/>
<evidence type="ECO:0000313" key="1">
    <source>
        <dbReference type="EMBL" id="NEW04828.1"/>
    </source>
</evidence>
<dbReference type="InterPro" id="IPR046929">
    <property type="entry name" value="HTH_Tnp"/>
</dbReference>
<dbReference type="EMBL" id="JAAIKC010000001">
    <property type="protein sequence ID" value="NEW04828.1"/>
    <property type="molecule type" value="Genomic_DNA"/>
</dbReference>
<dbReference type="Pfam" id="PF20310">
    <property type="entry name" value="HTH_Tnp_2"/>
    <property type="match status" value="1"/>
</dbReference>
<proteinExistence type="predicted"/>
<sequence length="126" mass="14517">MSKKIFSEKERKHLSTNKYVVKASTKSIIYADEFKRLFIDLYMSGKTPKEIFEANGFDVSVIGMKRVEQSANRWKKAYGKDGIIGLADSRKEASGRPLKRELTQDEVIARQEARMRLLESQGVERK</sequence>
<organism evidence="1">
    <name type="scientific">Paenibacillus sp. SYP-B3998</name>
    <dbReference type="NCBI Taxonomy" id="2678564"/>
    <lineage>
        <taxon>Bacteria</taxon>
        <taxon>Bacillati</taxon>
        <taxon>Bacillota</taxon>
        <taxon>Bacilli</taxon>
        <taxon>Bacillales</taxon>
        <taxon>Paenibacillaceae</taxon>
        <taxon>Paenibacillus</taxon>
    </lineage>
</organism>
<dbReference type="RefSeq" id="WP_163940635.1">
    <property type="nucleotide sequence ID" value="NZ_JAAIKC010000001.1"/>
</dbReference>
<gene>
    <name evidence="1" type="ORF">GK047_02190</name>
</gene>
<name>A0A6G3ZS15_9BACL</name>
<protein>
    <submittedName>
        <fullName evidence="1">Uncharacterized protein</fullName>
    </submittedName>
</protein>
<accession>A0A6G3ZS15</accession>
<reference evidence="1" key="1">
    <citation type="submission" date="2020-02" db="EMBL/GenBank/DDBJ databases">
        <authorList>
            <person name="Shen X.-R."/>
            <person name="Zhang Y.-X."/>
        </authorList>
    </citation>
    <scope>NUCLEOTIDE SEQUENCE</scope>
    <source>
        <strain evidence="1">SYP-B3998</strain>
    </source>
</reference>
<comment type="caution">
    <text evidence="1">The sequence shown here is derived from an EMBL/GenBank/DDBJ whole genome shotgun (WGS) entry which is preliminary data.</text>
</comment>